<dbReference type="Gene3D" id="1.20.1440.40">
    <property type="entry name" value="YqcC-like"/>
    <property type="match status" value="1"/>
</dbReference>
<reference evidence="2 3" key="1">
    <citation type="submission" date="2016-10" db="EMBL/GenBank/DDBJ databases">
        <authorList>
            <person name="de Groot N.N."/>
        </authorList>
    </citation>
    <scope>NUCLEOTIDE SEQUENCE [LARGE SCALE GENOMIC DNA]</scope>
    <source>
        <strain evidence="2 3">DSM 22012</strain>
    </source>
</reference>
<dbReference type="PIRSF" id="PIRSF006257">
    <property type="entry name" value="UCP006257"/>
    <property type="match status" value="1"/>
</dbReference>
<accession>A0A1H6AXD5</accession>
<evidence type="ECO:0000313" key="3">
    <source>
        <dbReference type="Proteomes" id="UP000236745"/>
    </source>
</evidence>
<feature type="domain" description="YqcC-like" evidence="1">
    <location>
        <begin position="7"/>
        <end position="101"/>
    </location>
</feature>
<keyword evidence="3" id="KW-1185">Reference proteome</keyword>
<evidence type="ECO:0000313" key="2">
    <source>
        <dbReference type="EMBL" id="SEG52466.1"/>
    </source>
</evidence>
<dbReference type="PANTHER" id="PTHR39586:SF1">
    <property type="entry name" value="CYTOPLASMIC PROTEIN"/>
    <property type="match status" value="1"/>
</dbReference>
<dbReference type="EMBL" id="FNVQ01000002">
    <property type="protein sequence ID" value="SEG52466.1"/>
    <property type="molecule type" value="Genomic_DNA"/>
</dbReference>
<sequence>MNHRQQILTLLMEVEREMRALELWSETMPSAEALMSQQPFCVDTLDFHQWVQWLLLPRMEQIVVEQMPLPEKCDIAPMAEEAFKQLDAETDQLLKLIADLDIAVTEGK</sequence>
<dbReference type="InterPro" id="IPR036814">
    <property type="entry name" value="YqcC-like_sf"/>
</dbReference>
<dbReference type="Proteomes" id="UP000236745">
    <property type="component" value="Unassembled WGS sequence"/>
</dbReference>
<organism evidence="2 3">
    <name type="scientific">Marinobacterium lutimaris</name>
    <dbReference type="NCBI Taxonomy" id="568106"/>
    <lineage>
        <taxon>Bacteria</taxon>
        <taxon>Pseudomonadati</taxon>
        <taxon>Pseudomonadota</taxon>
        <taxon>Gammaproteobacteria</taxon>
        <taxon>Oceanospirillales</taxon>
        <taxon>Oceanospirillaceae</taxon>
        <taxon>Marinobacterium</taxon>
    </lineage>
</organism>
<dbReference type="PANTHER" id="PTHR39586">
    <property type="entry name" value="CYTOPLASMIC PROTEIN-RELATED"/>
    <property type="match status" value="1"/>
</dbReference>
<gene>
    <name evidence="2" type="ORF">SAMN05444390_102237</name>
</gene>
<evidence type="ECO:0000259" key="1">
    <source>
        <dbReference type="Pfam" id="PF04287"/>
    </source>
</evidence>
<dbReference type="Pfam" id="PF04287">
    <property type="entry name" value="DUF446"/>
    <property type="match status" value="1"/>
</dbReference>
<dbReference type="AlphaFoldDB" id="A0A1H6AXD5"/>
<dbReference type="SUPFAM" id="SSF158452">
    <property type="entry name" value="YqcC-like"/>
    <property type="match status" value="1"/>
</dbReference>
<name>A0A1H6AXD5_9GAMM</name>
<dbReference type="GO" id="GO:0044010">
    <property type="term" value="P:single-species biofilm formation"/>
    <property type="evidence" value="ECO:0007669"/>
    <property type="project" value="TreeGrafter"/>
</dbReference>
<dbReference type="RefSeq" id="WP_235009128.1">
    <property type="nucleotide sequence ID" value="NZ_FNVQ01000002.1"/>
</dbReference>
<dbReference type="InterPro" id="IPR023376">
    <property type="entry name" value="YqcC-like_dom"/>
</dbReference>
<dbReference type="InterPro" id="IPR007384">
    <property type="entry name" value="UCP006257"/>
</dbReference>
<proteinExistence type="predicted"/>
<protein>
    <submittedName>
        <fullName evidence="2">Uncharacterized conserved protein YqcC, DUF446 family</fullName>
    </submittedName>
</protein>